<evidence type="ECO:0000256" key="2">
    <source>
        <dbReference type="ARBA" id="ARBA00023163"/>
    </source>
</evidence>
<feature type="compositionally biased region" description="Basic and acidic residues" evidence="3">
    <location>
        <begin position="739"/>
        <end position="755"/>
    </location>
</feature>
<feature type="compositionally biased region" description="Low complexity" evidence="3">
    <location>
        <begin position="556"/>
        <end position="572"/>
    </location>
</feature>
<feature type="compositionally biased region" description="Low complexity" evidence="3">
    <location>
        <begin position="1213"/>
        <end position="1233"/>
    </location>
</feature>
<dbReference type="InterPro" id="IPR011598">
    <property type="entry name" value="bHLH_dom"/>
</dbReference>
<dbReference type="InterPro" id="IPR043561">
    <property type="entry name" value="LHW-like"/>
</dbReference>
<feature type="region of interest" description="Disordered" evidence="3">
    <location>
        <begin position="919"/>
        <end position="944"/>
    </location>
</feature>
<dbReference type="GO" id="GO:0003700">
    <property type="term" value="F:DNA-binding transcription factor activity"/>
    <property type="evidence" value="ECO:0007669"/>
    <property type="project" value="InterPro"/>
</dbReference>
<feature type="region of interest" description="Disordered" evidence="3">
    <location>
        <begin position="730"/>
        <end position="777"/>
    </location>
</feature>
<dbReference type="GO" id="GO:0046983">
    <property type="term" value="F:protein dimerization activity"/>
    <property type="evidence" value="ECO:0007669"/>
    <property type="project" value="InterPro"/>
</dbReference>
<evidence type="ECO:0000313" key="5">
    <source>
        <dbReference type="EMBL" id="GAQ82294.1"/>
    </source>
</evidence>
<feature type="region of interest" description="Disordered" evidence="3">
    <location>
        <begin position="498"/>
        <end position="580"/>
    </location>
</feature>
<keyword evidence="6" id="KW-1185">Reference proteome</keyword>
<organism evidence="5 6">
    <name type="scientific">Klebsormidium nitens</name>
    <name type="common">Green alga</name>
    <name type="synonym">Ulothrix nitens</name>
    <dbReference type="NCBI Taxonomy" id="105231"/>
    <lineage>
        <taxon>Eukaryota</taxon>
        <taxon>Viridiplantae</taxon>
        <taxon>Streptophyta</taxon>
        <taxon>Klebsormidiophyceae</taxon>
        <taxon>Klebsormidiales</taxon>
        <taxon>Klebsormidiaceae</taxon>
        <taxon>Klebsormidium</taxon>
    </lineage>
</organism>
<dbReference type="OrthoDB" id="778365at2759"/>
<keyword evidence="1" id="KW-0805">Transcription regulation</keyword>
<proteinExistence type="predicted"/>
<dbReference type="STRING" id="105231.A0A1Y1HUJ5"/>
<dbReference type="PROSITE" id="PS50888">
    <property type="entry name" value="BHLH"/>
    <property type="match status" value="1"/>
</dbReference>
<feature type="compositionally biased region" description="Gly residues" evidence="3">
    <location>
        <begin position="305"/>
        <end position="315"/>
    </location>
</feature>
<feature type="compositionally biased region" description="Basic and acidic residues" evidence="3">
    <location>
        <begin position="523"/>
        <end position="533"/>
    </location>
</feature>
<dbReference type="Pfam" id="PF14215">
    <property type="entry name" value="bHLH-MYC_N"/>
    <property type="match status" value="1"/>
</dbReference>
<feature type="region of interest" description="Disordered" evidence="3">
    <location>
        <begin position="183"/>
        <end position="254"/>
    </location>
</feature>
<protein>
    <submittedName>
        <fullName evidence="5">Basic helix-loop-helix DNA-binding superfamily protein</fullName>
    </submittedName>
</protein>
<sequence>MSLVLQQTLRGLCHNTPWSYAVFWKLKERARIVLTWEDGFYDYAKRNQAPAGEGDEVDTELLGLAVAKMSYHVYSYGEGIIGKIAFSGKHQWVFMGASVNTDEKHPVGWENQFMAGVKTIAVIAVPQGVVQLGSTRVVQEDLALVNHVRGLFTTLRSIPGAFLSDLMAEGPAGAQFNLAAFQTPQWAPPPRPQTRPPQPTLSQNPIQEGPVAATVVPNPSHYFARPPPAGPLPAQSPRGGPGGRPPYPPIAPRGAWMQPNQQMGAGFYTQVTPQLVAEGSPYGVPHPYGVPISAPVYSNPPTPTEGGGSQGGFSMGGMARSQRKGRRRGGETASSGGSRGVPEQTVSEARSSDSTQPRMQRQLSTGRKEPSLGGGYELRGSEVEGVSLTPPSLSDSQLEFARRLSPPGEMPTNSGLMWGLLVQSRPSTSYLRHSVGSLPDRYQTLLMGPHHMGGQPSPPPGRLSLLAPNPIQVQQARVELPPQAILEKGGYFRTHLSKGHVSEKEASPRGDTGCSTVSNAQPDVHRPPLDTRSEGGSTVGESDFPALGKLPEPGHVQSNFSGGSSSLSTQVSAPAPELGKRLPALPNLRVSTGFTKMLSEGQKPTLESVEAYRMQQQAQLESLEKAGLKGTEVYNMWEEIMKENYRVGLALAGFNGEQDAPVTAPLSVQPSPAFPPSSLSNFDNTPATIPLLGRQRSGALQGIPSGGPMQAVSETPLISCGATEQIQNMHLSSGSRSPDPLEVKSDRTDQPEPRIPEGVPAGRVSRTSVRGGGLPRGGPLTGAETVLELAAMYSHSPFLAAVNTVANDELGADGIFRGATNVGLSRMMPTPGLSPTPTDLDLPASETPSPTVDPPPGPSEAFKPRSSPPVPLFFANARTPSPFAGGRPGVPLFNNETIASLPTSSVWAIALKGSGEAAARRRAGLAPPSEPSMSHQGSAATQPMSYSMQACASSDVQANFPSTPSAVRVTSALDVTPPNEAESPRSRSPEPGEMTVMSAGAALESRGGGADFADSPGSRLEHAISAPAGWETPSVSDVSKRTVSKRKGDEFDDRAEASDATGEGGGESERGGARGRKKGRLRAPPDTFSPHELTSTGRPRPKDRQQIQKRLAELRGLVPNTGKLPIDGLLERTIKHLEFLRSVKSEKPVKKELSLPPLLPLLKFDEPQSASEILPGLTANPRKRPALRGSSSLQNPEVNAKLRPERPAFSEASVLNPPSLKPSNSTLNLLNNPPQSPELNLSLLANPHLFSSLQHSLGEPLRTEGPVDTWTRQNAPGGGPGLGRKSSVEQLLSSLHSEPVIVEVLKDPRQLRIEVLCKDESFYAELSGFLHGLGLQVKRSVLQTVANGQQWARFVVETVKPMDRLEVSVPLRRFIELKTGGFEGHLESRAGEAGGSGTQLSLLPPLDLDFGAHFPSSHWQGLEGVLEHDLNMYLDDPY</sequence>
<keyword evidence="2" id="KW-0804">Transcription</keyword>
<gene>
    <name evidence="5" type="ORF">KFL_001060270</name>
</gene>
<feature type="region of interest" description="Disordered" evidence="3">
    <location>
        <begin position="1173"/>
        <end position="1233"/>
    </location>
</feature>
<dbReference type="Pfam" id="PF23176">
    <property type="entry name" value="bHLH_LHW"/>
    <property type="match status" value="1"/>
</dbReference>
<dbReference type="GO" id="GO:0003677">
    <property type="term" value="F:DNA binding"/>
    <property type="evidence" value="ECO:0007669"/>
    <property type="project" value="UniProtKB-KW"/>
</dbReference>
<accession>A0A1Y1HUJ5</accession>
<dbReference type="EMBL" id="DF237055">
    <property type="protein sequence ID" value="GAQ82294.1"/>
    <property type="molecule type" value="Genomic_DNA"/>
</dbReference>
<dbReference type="PANTHER" id="PTHR46196:SF3">
    <property type="entry name" value="TRANSCRIPTION FACTOR LHW-LIKE ISOFORM X1"/>
    <property type="match status" value="1"/>
</dbReference>
<dbReference type="PANTHER" id="PTHR46196">
    <property type="entry name" value="TRANSCRIPTION FACTOR BHLH155-LIKE ISOFORM X1-RELATED"/>
    <property type="match status" value="1"/>
</dbReference>
<feature type="region of interest" description="Disordered" evidence="3">
    <location>
        <begin position="826"/>
        <end position="870"/>
    </location>
</feature>
<evidence type="ECO:0000313" key="6">
    <source>
        <dbReference type="Proteomes" id="UP000054558"/>
    </source>
</evidence>
<feature type="compositionally biased region" description="Polar residues" evidence="3">
    <location>
        <begin position="931"/>
        <end position="944"/>
    </location>
</feature>
<name>A0A1Y1HUJ5_KLENI</name>
<feature type="region of interest" description="Disordered" evidence="3">
    <location>
        <begin position="972"/>
        <end position="993"/>
    </location>
</feature>
<evidence type="ECO:0000256" key="1">
    <source>
        <dbReference type="ARBA" id="ARBA00023015"/>
    </source>
</evidence>
<evidence type="ECO:0000259" key="4">
    <source>
        <dbReference type="PROSITE" id="PS50888"/>
    </source>
</evidence>
<keyword evidence="5" id="KW-0238">DNA-binding</keyword>
<dbReference type="Proteomes" id="UP000054558">
    <property type="component" value="Unassembled WGS sequence"/>
</dbReference>
<dbReference type="InterPro" id="IPR025610">
    <property type="entry name" value="MYC/MYB_N"/>
</dbReference>
<feature type="compositionally biased region" description="Pro residues" evidence="3">
    <location>
        <begin position="186"/>
        <end position="199"/>
    </location>
</feature>
<reference evidence="5 6" key="1">
    <citation type="journal article" date="2014" name="Nat. Commun.">
        <title>Klebsormidium flaccidum genome reveals primary factors for plant terrestrial adaptation.</title>
        <authorList>
            <person name="Hori K."/>
            <person name="Maruyama F."/>
            <person name="Fujisawa T."/>
            <person name="Togashi T."/>
            <person name="Yamamoto N."/>
            <person name="Seo M."/>
            <person name="Sato S."/>
            <person name="Yamada T."/>
            <person name="Mori H."/>
            <person name="Tajima N."/>
            <person name="Moriyama T."/>
            <person name="Ikeuchi M."/>
            <person name="Watanabe M."/>
            <person name="Wada H."/>
            <person name="Kobayashi K."/>
            <person name="Saito M."/>
            <person name="Masuda T."/>
            <person name="Sasaki-Sekimoto Y."/>
            <person name="Mashiguchi K."/>
            <person name="Awai K."/>
            <person name="Shimojima M."/>
            <person name="Masuda S."/>
            <person name="Iwai M."/>
            <person name="Nobusawa T."/>
            <person name="Narise T."/>
            <person name="Kondo S."/>
            <person name="Saito H."/>
            <person name="Sato R."/>
            <person name="Murakawa M."/>
            <person name="Ihara Y."/>
            <person name="Oshima-Yamada Y."/>
            <person name="Ohtaka K."/>
            <person name="Satoh M."/>
            <person name="Sonobe K."/>
            <person name="Ishii M."/>
            <person name="Ohtani R."/>
            <person name="Kanamori-Sato M."/>
            <person name="Honoki R."/>
            <person name="Miyazaki D."/>
            <person name="Mochizuki H."/>
            <person name="Umetsu J."/>
            <person name="Higashi K."/>
            <person name="Shibata D."/>
            <person name="Kamiya Y."/>
            <person name="Sato N."/>
            <person name="Nakamura Y."/>
            <person name="Tabata S."/>
            <person name="Ida S."/>
            <person name="Kurokawa K."/>
            <person name="Ohta H."/>
        </authorList>
    </citation>
    <scope>NUCLEOTIDE SEQUENCE [LARGE SCALE GENOMIC DNA]</scope>
    <source>
        <strain evidence="5 6">NIES-2285</strain>
    </source>
</reference>
<feature type="region of interest" description="Disordered" evidence="3">
    <location>
        <begin position="1025"/>
        <end position="1105"/>
    </location>
</feature>
<feature type="compositionally biased region" description="Polar residues" evidence="3">
    <location>
        <begin position="344"/>
        <end position="365"/>
    </location>
</feature>
<feature type="domain" description="BHLH" evidence="4">
    <location>
        <begin position="1091"/>
        <end position="1140"/>
    </location>
</feature>
<feature type="compositionally biased region" description="Basic and acidic residues" evidence="3">
    <location>
        <begin position="1046"/>
        <end position="1057"/>
    </location>
</feature>
<evidence type="ECO:0000256" key="3">
    <source>
        <dbReference type="SAM" id="MobiDB-lite"/>
    </source>
</evidence>
<feature type="region of interest" description="Disordered" evidence="3">
    <location>
        <begin position="295"/>
        <end position="394"/>
    </location>
</feature>